<dbReference type="Proteomes" id="UP001480595">
    <property type="component" value="Unassembled WGS sequence"/>
</dbReference>
<feature type="compositionally biased region" description="Low complexity" evidence="1">
    <location>
        <begin position="31"/>
        <end position="50"/>
    </location>
</feature>
<organism evidence="3 4">
    <name type="scientific">Apiospora phragmitis</name>
    <dbReference type="NCBI Taxonomy" id="2905665"/>
    <lineage>
        <taxon>Eukaryota</taxon>
        <taxon>Fungi</taxon>
        <taxon>Dikarya</taxon>
        <taxon>Ascomycota</taxon>
        <taxon>Pezizomycotina</taxon>
        <taxon>Sordariomycetes</taxon>
        <taxon>Xylariomycetidae</taxon>
        <taxon>Amphisphaeriales</taxon>
        <taxon>Apiosporaceae</taxon>
        <taxon>Apiospora</taxon>
    </lineage>
</organism>
<dbReference type="RefSeq" id="XP_066715266.1">
    <property type="nucleotide sequence ID" value="XM_066859779.1"/>
</dbReference>
<keyword evidence="2" id="KW-0472">Membrane</keyword>
<feature type="transmembrane region" description="Helical" evidence="2">
    <location>
        <begin position="95"/>
        <end position="120"/>
    </location>
</feature>
<evidence type="ECO:0000313" key="4">
    <source>
        <dbReference type="Proteomes" id="UP001480595"/>
    </source>
</evidence>
<dbReference type="EMBL" id="JAQQWL010000008">
    <property type="protein sequence ID" value="KAK8062004.1"/>
    <property type="molecule type" value="Genomic_DNA"/>
</dbReference>
<feature type="compositionally biased region" description="Low complexity" evidence="1">
    <location>
        <begin position="1"/>
        <end position="20"/>
    </location>
</feature>
<keyword evidence="4" id="KW-1185">Reference proteome</keyword>
<reference evidence="3 4" key="1">
    <citation type="submission" date="2023-01" db="EMBL/GenBank/DDBJ databases">
        <title>Analysis of 21 Apiospora genomes using comparative genomics revels a genus with tremendous synthesis potential of carbohydrate active enzymes and secondary metabolites.</title>
        <authorList>
            <person name="Sorensen T."/>
        </authorList>
    </citation>
    <scope>NUCLEOTIDE SEQUENCE [LARGE SCALE GENOMIC DNA]</scope>
    <source>
        <strain evidence="3 4">CBS 135458</strain>
    </source>
</reference>
<protein>
    <recommendedName>
        <fullName evidence="5">Apple domain-containing protein</fullName>
    </recommendedName>
</protein>
<proteinExistence type="predicted"/>
<keyword evidence="2" id="KW-0812">Transmembrane</keyword>
<comment type="caution">
    <text evidence="3">The sequence shown here is derived from an EMBL/GenBank/DDBJ whole genome shotgun (WGS) entry which is preliminary data.</text>
</comment>
<keyword evidence="2" id="KW-1133">Transmembrane helix</keyword>
<accession>A0ABR1UST8</accession>
<dbReference type="GeneID" id="92092842"/>
<sequence>MDPNQQYQHHQMHPQHMGNGPTTEKMPAEMQYGGYEQQQQYHHQQQYAGGDPHAAGHQQYQPGGSGGYAATQAAPAAGHLSKGSSSKTICGMKRALFLVLLLLLLLLLGLVIGLGAGLGVSQSNLHAKESELAAAKSNGGTANNTQYTSDASSSETKFTVYCGMDFGDNEGAKNLESQNATSMPDCMDACAKTRDCQGAGWGTLGEAVDEPHMCYMKTNLSKSHGADKGWTFAVLSSVNVTISQPSD</sequence>
<dbReference type="Gene3D" id="3.50.4.10">
    <property type="entry name" value="Hepatocyte Growth Factor"/>
    <property type="match status" value="1"/>
</dbReference>
<evidence type="ECO:0000256" key="1">
    <source>
        <dbReference type="SAM" id="MobiDB-lite"/>
    </source>
</evidence>
<feature type="region of interest" description="Disordered" evidence="1">
    <location>
        <begin position="1"/>
        <end position="71"/>
    </location>
</feature>
<evidence type="ECO:0000256" key="2">
    <source>
        <dbReference type="SAM" id="Phobius"/>
    </source>
</evidence>
<name>A0ABR1UST8_9PEZI</name>
<evidence type="ECO:0000313" key="3">
    <source>
        <dbReference type="EMBL" id="KAK8062004.1"/>
    </source>
</evidence>
<evidence type="ECO:0008006" key="5">
    <source>
        <dbReference type="Google" id="ProtNLM"/>
    </source>
</evidence>
<gene>
    <name evidence="3" type="ORF">PG994_008370</name>
</gene>